<gene>
    <name evidence="1" type="ORF">E2C01_102831</name>
</gene>
<keyword evidence="2" id="KW-1185">Reference proteome</keyword>
<comment type="caution">
    <text evidence="1">The sequence shown here is derived from an EMBL/GenBank/DDBJ whole genome shotgun (WGS) entry which is preliminary data.</text>
</comment>
<dbReference type="AlphaFoldDB" id="A0A5B7KDK9"/>
<proteinExistence type="predicted"/>
<reference evidence="1 2" key="1">
    <citation type="submission" date="2019-05" db="EMBL/GenBank/DDBJ databases">
        <title>Another draft genome of Portunus trituberculatus and its Hox gene families provides insights of decapod evolution.</title>
        <authorList>
            <person name="Jeong J.-H."/>
            <person name="Song I."/>
            <person name="Kim S."/>
            <person name="Choi T."/>
            <person name="Kim D."/>
            <person name="Ryu S."/>
            <person name="Kim W."/>
        </authorList>
    </citation>
    <scope>NUCLEOTIDE SEQUENCE [LARGE SCALE GENOMIC DNA]</scope>
    <source>
        <tissue evidence="1">Muscle</tissue>
    </source>
</reference>
<accession>A0A5B7KDK9</accession>
<dbReference type="Proteomes" id="UP000324222">
    <property type="component" value="Unassembled WGS sequence"/>
</dbReference>
<organism evidence="1 2">
    <name type="scientific">Portunus trituberculatus</name>
    <name type="common">Swimming crab</name>
    <name type="synonym">Neptunus trituberculatus</name>
    <dbReference type="NCBI Taxonomy" id="210409"/>
    <lineage>
        <taxon>Eukaryota</taxon>
        <taxon>Metazoa</taxon>
        <taxon>Ecdysozoa</taxon>
        <taxon>Arthropoda</taxon>
        <taxon>Crustacea</taxon>
        <taxon>Multicrustacea</taxon>
        <taxon>Malacostraca</taxon>
        <taxon>Eumalacostraca</taxon>
        <taxon>Eucarida</taxon>
        <taxon>Decapoda</taxon>
        <taxon>Pleocyemata</taxon>
        <taxon>Brachyura</taxon>
        <taxon>Eubrachyura</taxon>
        <taxon>Portunoidea</taxon>
        <taxon>Portunidae</taxon>
        <taxon>Portuninae</taxon>
        <taxon>Portunus</taxon>
    </lineage>
</organism>
<sequence>MFIVIYLRYTKLVWSIRSLKWRITSLGIEAPDRPQLTRKRQTRLQVLSCSLVLVGMILV</sequence>
<evidence type="ECO:0000313" key="2">
    <source>
        <dbReference type="Proteomes" id="UP000324222"/>
    </source>
</evidence>
<name>A0A5B7KDK9_PORTR</name>
<evidence type="ECO:0000313" key="1">
    <source>
        <dbReference type="EMBL" id="MPD06991.1"/>
    </source>
</evidence>
<protein>
    <submittedName>
        <fullName evidence="1">Uncharacterized protein</fullName>
    </submittedName>
</protein>
<dbReference type="EMBL" id="VSRR010154091">
    <property type="protein sequence ID" value="MPD06991.1"/>
    <property type="molecule type" value="Genomic_DNA"/>
</dbReference>